<feature type="domain" description="Bacterial dipeptidyl-peptidase SH3" evidence="1">
    <location>
        <begin position="42"/>
        <end position="88"/>
    </location>
</feature>
<gene>
    <name evidence="2" type="ORF">D3Y57_18850</name>
</gene>
<dbReference type="OrthoDB" id="9813368at2"/>
<keyword evidence="3" id="KW-1185">Reference proteome</keyword>
<dbReference type="KEGG" id="spha:D3Y57_18850"/>
<dbReference type="EMBL" id="CP032829">
    <property type="protein sequence ID" value="AYJ87602.1"/>
    <property type="molecule type" value="Genomic_DNA"/>
</dbReference>
<dbReference type="InterPro" id="IPR041382">
    <property type="entry name" value="SH3_16"/>
</dbReference>
<dbReference type="RefSeq" id="WP_121155136.1">
    <property type="nucleotide sequence ID" value="NZ_CP032829.1"/>
</dbReference>
<dbReference type="Proteomes" id="UP000276254">
    <property type="component" value="Chromosome"/>
</dbReference>
<reference evidence="2 3" key="1">
    <citation type="submission" date="2018-09" db="EMBL/GenBank/DDBJ databases">
        <title>Sphingomonas peninsula sp. nov., isolated from fildes peninsula, Antarctic soil.</title>
        <authorList>
            <person name="Yingchao G."/>
        </authorList>
    </citation>
    <scope>NUCLEOTIDE SEQUENCE [LARGE SCALE GENOMIC DNA]</scope>
    <source>
        <strain evidence="2 3">YZ-8</strain>
    </source>
</reference>
<dbReference type="Gene3D" id="2.30.30.40">
    <property type="entry name" value="SH3 Domains"/>
    <property type="match status" value="1"/>
</dbReference>
<protein>
    <submittedName>
        <fullName evidence="2">SH3 domain-containing protein</fullName>
    </submittedName>
</protein>
<dbReference type="InterPro" id="IPR036028">
    <property type="entry name" value="SH3-like_dom_sf"/>
</dbReference>
<name>A0A494TJQ0_SPHPE</name>
<evidence type="ECO:0000259" key="1">
    <source>
        <dbReference type="Pfam" id="PF18348"/>
    </source>
</evidence>
<evidence type="ECO:0000313" key="3">
    <source>
        <dbReference type="Proteomes" id="UP000276254"/>
    </source>
</evidence>
<dbReference type="AlphaFoldDB" id="A0A494TJQ0"/>
<dbReference type="SUPFAM" id="SSF50044">
    <property type="entry name" value="SH3-domain"/>
    <property type="match status" value="1"/>
</dbReference>
<accession>A0A494TJQ0</accession>
<organism evidence="2 3">
    <name type="scientific">Sphingomonas paeninsulae</name>
    <dbReference type="NCBI Taxonomy" id="2319844"/>
    <lineage>
        <taxon>Bacteria</taxon>
        <taxon>Pseudomonadati</taxon>
        <taxon>Pseudomonadota</taxon>
        <taxon>Alphaproteobacteria</taxon>
        <taxon>Sphingomonadales</taxon>
        <taxon>Sphingomonadaceae</taxon>
        <taxon>Sphingomonas</taxon>
    </lineage>
</organism>
<dbReference type="Pfam" id="PF18348">
    <property type="entry name" value="SH3_16"/>
    <property type="match status" value="1"/>
</dbReference>
<evidence type="ECO:0000313" key="2">
    <source>
        <dbReference type="EMBL" id="AYJ87602.1"/>
    </source>
</evidence>
<proteinExistence type="predicted"/>
<sequence>MPIDLRVDAVRGDLADVDLADRVFAPHYAKACAFNVIATTELRAAPSAEAETMVSLNPGEQFDLLDISGGWGWGRSAGAVGYVVSNAIEPL</sequence>